<dbReference type="Pfam" id="PF00069">
    <property type="entry name" value="Pkinase"/>
    <property type="match status" value="1"/>
</dbReference>
<evidence type="ECO:0000256" key="7">
    <source>
        <dbReference type="ARBA" id="ARBA00022741"/>
    </source>
</evidence>
<evidence type="ECO:0000313" key="12">
    <source>
        <dbReference type="EMBL" id="CAF2973041.1"/>
    </source>
</evidence>
<dbReference type="InterPro" id="IPR010513">
    <property type="entry name" value="KEN_dom"/>
</dbReference>
<keyword evidence="6" id="KW-0732">Signal</keyword>
<dbReference type="GO" id="GO:0005524">
    <property type="term" value="F:ATP binding"/>
    <property type="evidence" value="ECO:0007669"/>
    <property type="project" value="UniProtKB-KW"/>
</dbReference>
<name>A0A7R8D285_LEPSM</name>
<reference evidence="12" key="1">
    <citation type="submission" date="2021-02" db="EMBL/GenBank/DDBJ databases">
        <authorList>
            <person name="Bekaert M."/>
        </authorList>
    </citation>
    <scope>NUCLEOTIDE SEQUENCE</scope>
    <source>
        <strain evidence="12">IoA-00</strain>
    </source>
</reference>
<dbReference type="Proteomes" id="UP000675881">
    <property type="component" value="Chromosome 6"/>
</dbReference>
<keyword evidence="13" id="KW-1185">Reference proteome</keyword>
<keyword evidence="7" id="KW-0547">Nucleotide-binding</keyword>
<dbReference type="PANTHER" id="PTHR13954">
    <property type="entry name" value="IRE1-RELATED"/>
    <property type="match status" value="1"/>
</dbReference>
<dbReference type="Gene3D" id="1.10.510.10">
    <property type="entry name" value="Transferase(Phosphotransferase) domain 1"/>
    <property type="match status" value="1"/>
</dbReference>
<evidence type="ECO:0000256" key="10">
    <source>
        <dbReference type="ARBA" id="ARBA00022989"/>
    </source>
</evidence>
<keyword evidence="3" id="KW-0723">Serine/threonine-protein kinase</keyword>
<keyword evidence="12" id="KW-0378">Hydrolase</keyword>
<keyword evidence="9" id="KW-0067">ATP-binding</keyword>
<keyword evidence="8" id="KW-0418">Kinase</keyword>
<dbReference type="InterPro" id="IPR015943">
    <property type="entry name" value="WD40/YVTN_repeat-like_dom_sf"/>
</dbReference>
<dbReference type="GO" id="GO:0070059">
    <property type="term" value="P:intrinsic apoptotic signaling pathway in response to endoplasmic reticulum stress"/>
    <property type="evidence" value="ECO:0007669"/>
    <property type="project" value="TreeGrafter"/>
</dbReference>
<evidence type="ECO:0000313" key="13">
    <source>
        <dbReference type="Proteomes" id="UP000675881"/>
    </source>
</evidence>
<dbReference type="InterPro" id="IPR000719">
    <property type="entry name" value="Prot_kinase_dom"/>
</dbReference>
<dbReference type="InterPro" id="IPR018391">
    <property type="entry name" value="PQQ_b-propeller_rpt"/>
</dbReference>
<evidence type="ECO:0000256" key="9">
    <source>
        <dbReference type="ARBA" id="ARBA00022840"/>
    </source>
</evidence>
<sequence length="1361" mass="153938">MSNRCYEYFFNAMWIYSILLIPFLIIHVNAENSLRPSKAGDIVLASTIQGELVALDVTTGDRLWTLDDEPVVKSPYNTNKPVSPAFLPDPRDGSIYMIGGGLKDPLKKLPFTIPELVAASPCKSSDGILYTGKKVDTWFSVDRHTGAKMGSISPYGCLSQKLDDELKKICPSVRNPDVFLIGRTEYNIIMFDGRIEGEPRQWNISFYDYTTNMMPGKSQSNKVEYEVAHFTDSSSGSLVTFDRQTGSVEWKKQMDSPIVGMYRLESEGITSIPFTSVSKETLENLMHKFSTPDNIREIVKETKLFPTLYVGEHNHGLFAMPSLVDQQTLTITPLSKQPLQLEGPRLDGRPIDVAADDDGFKIPLRNKNIDKQSALLFGYYQIPGSSQVRFTPINNLRPQLVSTNDDKIYSNYRNNNGESNKIPSLQIGIEKKSDEEVSSSMILSQGLSQILSLNFRWVYSKDFLVFISQGIVPSCKDFLINLENKELKLIVILLALAVTFLYRTLQKYVRGPLPSMLSGGFSYSSIGSNVSTSSSSSDTVSQTIDLGDGNMRIGNIQFNIFDILGKGCEGTFVYKGVFDSRKVAVKRVLAACFSIADREVNHLRESDEHPNVVRYFCMEQDRQFRYIALELCTGNLQDVVEGKLDLSLGNVPWSGNQYLTLLRQTTQGLQHLHSLDIVHRDIKPHNILISQPNKKGEVRALISDFGLCKKLKVGSMSFSRRSGITGTEGWIAPEIMLGHKSATTSVDIFSLGCAFYYVLSRGHHPFGESFRRQANILSGDFNLDKLLDDSYEAKTLIEKMLSQDIKVRPSCNAILKHPLFWNKEKILGFLQDVSDRIDKEDYDSAIVASLERNRFDVIKISWFHHLDSIIYEDLRSHRSYNGKSLRDLLRALRNKKHHYHELSKNVKELFGRVPDQFANYWVSRFPKLLVNVWYSMHCIKYESTFFKYFDKEYDFLKKTVLEEIKLVPESMQSFSNSPLRKPCVGERNFFDSNSDKDNDKENKEQNTSVVSNWSNIEVDEDVFKNFKDVKTLNDDVEVVCDNEENKDDTEAAAGEMGTDKRKPKKVLYARAQNISIFKGVSKICVYLSHPTSEHAKITTSHVKNTYQLSTKISLVNDVLPKDPFKNGNKHKSAETGDDSLTKDGIVLNQPGLDARQEIANYNSFLDKIFIRMNLAIQRKHLDPMDLKLLPSTKVPRFAKMLRDISTALFRRSGRALDIKQVKGWLHGMSTLKRSGDVAIFIHENHRTIQCPFSLGPLELKVAKTIGSGENKVTKSARATTDLMLGYMDLKIDTQSGKIEITSVDFDEPGEVDIHGNLKRGAEEEKKPISPYRLVMSSKVGRNFKNLAKFVVETSKEDSSPS</sequence>
<dbReference type="PROSITE" id="PS50011">
    <property type="entry name" value="PROTEIN_KINASE_DOM"/>
    <property type="match status" value="1"/>
</dbReference>
<evidence type="ECO:0000256" key="1">
    <source>
        <dbReference type="ARBA" id="ARBA00004479"/>
    </source>
</evidence>
<evidence type="ECO:0000256" key="6">
    <source>
        <dbReference type="ARBA" id="ARBA00022729"/>
    </source>
</evidence>
<organism evidence="12 13">
    <name type="scientific">Lepeophtheirus salmonis</name>
    <name type="common">Salmon louse</name>
    <name type="synonym">Caligus salmonis</name>
    <dbReference type="NCBI Taxonomy" id="72036"/>
    <lineage>
        <taxon>Eukaryota</taxon>
        <taxon>Metazoa</taxon>
        <taxon>Ecdysozoa</taxon>
        <taxon>Arthropoda</taxon>
        <taxon>Crustacea</taxon>
        <taxon>Multicrustacea</taxon>
        <taxon>Hexanauplia</taxon>
        <taxon>Copepoda</taxon>
        <taxon>Siphonostomatoida</taxon>
        <taxon>Caligidae</taxon>
        <taxon>Lepeophtheirus</taxon>
    </lineage>
</organism>
<dbReference type="SUPFAM" id="SSF56112">
    <property type="entry name" value="Protein kinase-like (PK-like)"/>
    <property type="match status" value="1"/>
</dbReference>
<dbReference type="PROSITE" id="PS00108">
    <property type="entry name" value="PROTEIN_KINASE_ST"/>
    <property type="match status" value="1"/>
</dbReference>
<dbReference type="InterPro" id="IPR038357">
    <property type="entry name" value="KEN_sf"/>
</dbReference>
<dbReference type="EC" id="2.7.11.1" evidence="2"/>
<dbReference type="GO" id="GO:0016787">
    <property type="term" value="F:hydrolase activity"/>
    <property type="evidence" value="ECO:0007669"/>
    <property type="project" value="UniProtKB-KW"/>
</dbReference>
<dbReference type="Gene3D" id="3.30.200.20">
    <property type="entry name" value="Phosphorylase Kinase, domain 1"/>
    <property type="match status" value="1"/>
</dbReference>
<dbReference type="SMART" id="SM00220">
    <property type="entry name" value="S_TKc"/>
    <property type="match status" value="1"/>
</dbReference>
<dbReference type="CDD" id="cd09769">
    <property type="entry name" value="Luminal_IRE1"/>
    <property type="match status" value="1"/>
</dbReference>
<dbReference type="InterPro" id="IPR011047">
    <property type="entry name" value="Quinoprotein_ADH-like_sf"/>
</dbReference>
<dbReference type="InterPro" id="IPR045133">
    <property type="entry name" value="IRE1/2-like"/>
</dbReference>
<dbReference type="PROSITE" id="PS51392">
    <property type="entry name" value="KEN"/>
    <property type="match status" value="1"/>
</dbReference>
<keyword evidence="4 12" id="KW-0808">Transferase</keyword>
<gene>
    <name evidence="12" type="ORF">LSAA_12460</name>
</gene>
<accession>A0A7R8D285</accession>
<dbReference type="GO" id="GO:0051082">
    <property type="term" value="F:unfolded protein binding"/>
    <property type="evidence" value="ECO:0007669"/>
    <property type="project" value="TreeGrafter"/>
</dbReference>
<dbReference type="InterPro" id="IPR008271">
    <property type="entry name" value="Ser/Thr_kinase_AS"/>
</dbReference>
<dbReference type="GO" id="GO:0004674">
    <property type="term" value="F:protein serine/threonine kinase activity"/>
    <property type="evidence" value="ECO:0007669"/>
    <property type="project" value="UniProtKB-KW"/>
</dbReference>
<protein>
    <recommendedName>
        <fullName evidence="2">non-specific serine/threonine protein kinase</fullName>
        <ecNumber evidence="2">2.7.11.1</ecNumber>
    </recommendedName>
</protein>
<dbReference type="GO" id="GO:1990604">
    <property type="term" value="C:IRE1-TRAF2-ASK1 complex"/>
    <property type="evidence" value="ECO:0007669"/>
    <property type="project" value="TreeGrafter"/>
</dbReference>
<dbReference type="InterPro" id="IPR011009">
    <property type="entry name" value="Kinase-like_dom_sf"/>
</dbReference>
<dbReference type="CDD" id="cd10422">
    <property type="entry name" value="RNase_Ire1"/>
    <property type="match status" value="1"/>
</dbReference>
<dbReference type="Pfam" id="PF06479">
    <property type="entry name" value="Ribonuc_2-5A"/>
    <property type="match status" value="1"/>
</dbReference>
<keyword evidence="11" id="KW-0472">Membrane</keyword>
<keyword evidence="5" id="KW-0812">Transmembrane</keyword>
<dbReference type="GO" id="GO:0036498">
    <property type="term" value="P:IRE1-mediated unfolded protein response"/>
    <property type="evidence" value="ECO:0007669"/>
    <property type="project" value="TreeGrafter"/>
</dbReference>
<dbReference type="Gene3D" id="1.20.1440.180">
    <property type="entry name" value="KEN domain"/>
    <property type="match status" value="1"/>
</dbReference>
<evidence type="ECO:0000256" key="3">
    <source>
        <dbReference type="ARBA" id="ARBA00022527"/>
    </source>
</evidence>
<evidence type="ECO:0000256" key="8">
    <source>
        <dbReference type="ARBA" id="ARBA00022777"/>
    </source>
</evidence>
<evidence type="ECO:0000256" key="2">
    <source>
        <dbReference type="ARBA" id="ARBA00012513"/>
    </source>
</evidence>
<dbReference type="GO" id="GO:0004521">
    <property type="term" value="F:RNA endonuclease activity"/>
    <property type="evidence" value="ECO:0007669"/>
    <property type="project" value="InterPro"/>
</dbReference>
<evidence type="ECO:0000256" key="5">
    <source>
        <dbReference type="ARBA" id="ARBA00022692"/>
    </source>
</evidence>
<dbReference type="FunFam" id="3.30.200.20:FF:000077">
    <property type="entry name" value="Putative Serine/threonine-protein kinase/endoribonuclease IRE1"/>
    <property type="match status" value="1"/>
</dbReference>
<dbReference type="EMBL" id="HG994585">
    <property type="protein sequence ID" value="CAF2973041.1"/>
    <property type="molecule type" value="Genomic_DNA"/>
</dbReference>
<dbReference type="GO" id="GO:0006397">
    <property type="term" value="P:mRNA processing"/>
    <property type="evidence" value="ECO:0007669"/>
    <property type="project" value="InterPro"/>
</dbReference>
<dbReference type="SMART" id="SM00580">
    <property type="entry name" value="PUG"/>
    <property type="match status" value="1"/>
</dbReference>
<proteinExistence type="predicted"/>
<dbReference type="SUPFAM" id="SSF50998">
    <property type="entry name" value="Quinoprotein alcohol dehydrogenase-like"/>
    <property type="match status" value="1"/>
</dbReference>
<dbReference type="SMART" id="SM00564">
    <property type="entry name" value="PQQ"/>
    <property type="match status" value="3"/>
</dbReference>
<evidence type="ECO:0000256" key="4">
    <source>
        <dbReference type="ARBA" id="ARBA00022679"/>
    </source>
</evidence>
<dbReference type="PANTHER" id="PTHR13954:SF6">
    <property type="entry name" value="NON-SPECIFIC SERINE_THREONINE PROTEIN KINASE"/>
    <property type="match status" value="1"/>
</dbReference>
<keyword evidence="10" id="KW-1133">Transmembrane helix</keyword>
<dbReference type="Gene3D" id="2.130.10.10">
    <property type="entry name" value="YVTN repeat-like/Quinoprotein amine dehydrogenase"/>
    <property type="match status" value="1"/>
</dbReference>
<dbReference type="OrthoDB" id="63989at2759"/>
<evidence type="ECO:0000256" key="11">
    <source>
        <dbReference type="ARBA" id="ARBA00023136"/>
    </source>
</evidence>
<dbReference type="CDD" id="cd13982">
    <property type="entry name" value="STKc_IRE1"/>
    <property type="match status" value="1"/>
</dbReference>
<comment type="subcellular location">
    <subcellularLocation>
        <location evidence="1">Membrane</location>
        <topology evidence="1">Single-pass type I membrane protein</topology>
    </subcellularLocation>
</comment>